<evidence type="ECO:0000256" key="15">
    <source>
        <dbReference type="ARBA" id="ARBA00023012"/>
    </source>
</evidence>
<dbReference type="GO" id="GO:0016020">
    <property type="term" value="C:membrane"/>
    <property type="evidence" value="ECO:0007669"/>
    <property type="project" value="InterPro"/>
</dbReference>
<evidence type="ECO:0000256" key="16">
    <source>
        <dbReference type="ARBA" id="ARBA00023014"/>
    </source>
</evidence>
<keyword evidence="12 20" id="KW-0418">Kinase</keyword>
<dbReference type="InterPro" id="IPR005467">
    <property type="entry name" value="His_kinase_dom"/>
</dbReference>
<dbReference type="InterPro" id="IPR036890">
    <property type="entry name" value="HATPase_C_sf"/>
</dbReference>
<dbReference type="EMBL" id="VBAK01000076">
    <property type="protein sequence ID" value="TMI91971.1"/>
    <property type="molecule type" value="Genomic_DNA"/>
</dbReference>
<keyword evidence="13" id="KW-0067">ATP-binding</keyword>
<dbReference type="AlphaFoldDB" id="A0A537K867"/>
<protein>
    <recommendedName>
        <fullName evidence="5">Oxygen sensor histidine kinase NreB</fullName>
        <ecNumber evidence="4">2.7.13.3</ecNumber>
    </recommendedName>
    <alternativeName>
        <fullName evidence="18">Nitrogen regulation protein B</fullName>
    </alternativeName>
</protein>
<evidence type="ECO:0000256" key="11">
    <source>
        <dbReference type="ARBA" id="ARBA00022741"/>
    </source>
</evidence>
<dbReference type="InterPro" id="IPR003594">
    <property type="entry name" value="HATPase_dom"/>
</dbReference>
<keyword evidence="6" id="KW-0004">4Fe-4S</keyword>
<dbReference type="PROSITE" id="PS50109">
    <property type="entry name" value="HIS_KIN"/>
    <property type="match status" value="1"/>
</dbReference>
<evidence type="ECO:0000313" key="21">
    <source>
        <dbReference type="Proteomes" id="UP000318509"/>
    </source>
</evidence>
<comment type="cofactor">
    <cofactor evidence="2">
        <name>[4Fe-4S] cluster</name>
        <dbReference type="ChEBI" id="CHEBI:49883"/>
    </cofactor>
</comment>
<evidence type="ECO:0000256" key="3">
    <source>
        <dbReference type="ARBA" id="ARBA00004496"/>
    </source>
</evidence>
<evidence type="ECO:0000256" key="10">
    <source>
        <dbReference type="ARBA" id="ARBA00022723"/>
    </source>
</evidence>
<dbReference type="GO" id="GO:0005524">
    <property type="term" value="F:ATP binding"/>
    <property type="evidence" value="ECO:0007669"/>
    <property type="project" value="UniProtKB-KW"/>
</dbReference>
<evidence type="ECO:0000256" key="18">
    <source>
        <dbReference type="ARBA" id="ARBA00030800"/>
    </source>
</evidence>
<dbReference type="GO" id="GO:0046983">
    <property type="term" value="F:protein dimerization activity"/>
    <property type="evidence" value="ECO:0007669"/>
    <property type="project" value="InterPro"/>
</dbReference>
<evidence type="ECO:0000256" key="12">
    <source>
        <dbReference type="ARBA" id="ARBA00022777"/>
    </source>
</evidence>
<dbReference type="PANTHER" id="PTHR24421">
    <property type="entry name" value="NITRATE/NITRITE SENSOR PROTEIN NARX-RELATED"/>
    <property type="match status" value="1"/>
</dbReference>
<dbReference type="GO" id="GO:0000155">
    <property type="term" value="F:phosphorelay sensor kinase activity"/>
    <property type="evidence" value="ECO:0007669"/>
    <property type="project" value="InterPro"/>
</dbReference>
<name>A0A537K867_9BACT</name>
<dbReference type="Pfam" id="PF07730">
    <property type="entry name" value="HisKA_3"/>
    <property type="match status" value="1"/>
</dbReference>
<dbReference type="InterPro" id="IPR004358">
    <property type="entry name" value="Sig_transdc_His_kin-like_C"/>
</dbReference>
<keyword evidence="9" id="KW-0808">Transferase</keyword>
<evidence type="ECO:0000256" key="4">
    <source>
        <dbReference type="ARBA" id="ARBA00012438"/>
    </source>
</evidence>
<keyword evidence="14" id="KW-0408">Iron</keyword>
<reference evidence="20 21" key="1">
    <citation type="journal article" date="2019" name="Nat. Microbiol.">
        <title>Mediterranean grassland soil C-N compound turnover is dependent on rainfall and depth, and is mediated by genomically divergent microorganisms.</title>
        <authorList>
            <person name="Diamond S."/>
            <person name="Andeer P.F."/>
            <person name="Li Z."/>
            <person name="Crits-Christoph A."/>
            <person name="Burstein D."/>
            <person name="Anantharaman K."/>
            <person name="Lane K.R."/>
            <person name="Thomas B.C."/>
            <person name="Pan C."/>
            <person name="Northen T.R."/>
            <person name="Banfield J.F."/>
        </authorList>
    </citation>
    <scope>NUCLEOTIDE SEQUENCE [LARGE SCALE GENOMIC DNA]</scope>
    <source>
        <strain evidence="20">NP_3</strain>
    </source>
</reference>
<comment type="function">
    <text evidence="17">Member of the two-component regulatory system NreB/NreC involved in the control of dissimilatory nitrate/nitrite reduction in response to oxygen. NreB functions as a direct oxygen sensor histidine kinase which is autophosphorylated, in the absence of oxygen, probably at the conserved histidine residue, and transfers its phosphate group probably to a conserved aspartate residue of NreC. NreB/NreC activates the expression of the nitrate (narGHJI) and nitrite (nir) reductase operons, as well as the putative nitrate transporter gene narT.</text>
</comment>
<keyword evidence="11" id="KW-0547">Nucleotide-binding</keyword>
<dbReference type="EC" id="2.7.13.3" evidence="4"/>
<dbReference type="GO" id="GO:0046872">
    <property type="term" value="F:metal ion binding"/>
    <property type="evidence" value="ECO:0007669"/>
    <property type="project" value="UniProtKB-KW"/>
</dbReference>
<dbReference type="GO" id="GO:0005737">
    <property type="term" value="C:cytoplasm"/>
    <property type="evidence" value="ECO:0007669"/>
    <property type="project" value="UniProtKB-SubCell"/>
</dbReference>
<sequence>MTDIRAKAPPSLETDADSSAALLRGLVAHLRQHRTELRKEWARRIIAARLLHTMTDEEIFAEVTSVYDNYLDTLETGTFEALQAHARKLSERIIPRGVQTDEVVGVVLLLRDVLARSFFARYRSDFNLLNRILDAYEPAANRIANTVAVGFVQERERIIREQQETIRGARVWRELNETLESELKKIAHALHDEAGQLLASVHIAIADIADELPPRHRERLNEVKWLLGKIETELRSLSHELRPMVLDRLGLQPALQFLAENVGRRAGVAVAVTGKLGARLPPAVEITLYRIAQEALNNVIKHARASTANIEVRHTSERVSCTVRDDGVGFAENRLEGGTGLGLVGIRERLGALGGSVHIASQPGRGTTLRAEIPLKSL</sequence>
<feature type="domain" description="Histidine kinase" evidence="19">
    <location>
        <begin position="185"/>
        <end position="377"/>
    </location>
</feature>
<dbReference type="SMART" id="SM00387">
    <property type="entry name" value="HATPase_c"/>
    <property type="match status" value="1"/>
</dbReference>
<proteinExistence type="predicted"/>
<keyword evidence="15" id="KW-0902">Two-component regulatory system</keyword>
<comment type="caution">
    <text evidence="20">The sequence shown here is derived from an EMBL/GenBank/DDBJ whole genome shotgun (WGS) entry which is preliminary data.</text>
</comment>
<evidence type="ECO:0000256" key="6">
    <source>
        <dbReference type="ARBA" id="ARBA00022485"/>
    </source>
</evidence>
<evidence type="ECO:0000256" key="5">
    <source>
        <dbReference type="ARBA" id="ARBA00017322"/>
    </source>
</evidence>
<accession>A0A537K867</accession>
<keyword evidence="8" id="KW-0597">Phosphoprotein</keyword>
<evidence type="ECO:0000256" key="17">
    <source>
        <dbReference type="ARBA" id="ARBA00024827"/>
    </source>
</evidence>
<keyword evidence="10" id="KW-0479">Metal-binding</keyword>
<gene>
    <name evidence="20" type="ORF">E6H00_03245</name>
</gene>
<dbReference type="InterPro" id="IPR025751">
    <property type="entry name" value="RsbRD_N_dom"/>
</dbReference>
<organism evidence="20 21">
    <name type="scientific">Candidatus Segetimicrobium genomatis</name>
    <dbReference type="NCBI Taxonomy" id="2569760"/>
    <lineage>
        <taxon>Bacteria</taxon>
        <taxon>Bacillati</taxon>
        <taxon>Candidatus Sysuimicrobiota</taxon>
        <taxon>Candidatus Sysuimicrobiia</taxon>
        <taxon>Candidatus Sysuimicrobiales</taxon>
        <taxon>Candidatus Segetimicrobiaceae</taxon>
        <taxon>Candidatus Segetimicrobium</taxon>
    </lineage>
</organism>
<evidence type="ECO:0000259" key="19">
    <source>
        <dbReference type="PROSITE" id="PS50109"/>
    </source>
</evidence>
<evidence type="ECO:0000256" key="9">
    <source>
        <dbReference type="ARBA" id="ARBA00022679"/>
    </source>
</evidence>
<evidence type="ECO:0000256" key="2">
    <source>
        <dbReference type="ARBA" id="ARBA00001966"/>
    </source>
</evidence>
<evidence type="ECO:0000256" key="8">
    <source>
        <dbReference type="ARBA" id="ARBA00022553"/>
    </source>
</evidence>
<comment type="catalytic activity">
    <reaction evidence="1">
        <text>ATP + protein L-histidine = ADP + protein N-phospho-L-histidine.</text>
        <dbReference type="EC" id="2.7.13.3"/>
    </reaction>
</comment>
<evidence type="ECO:0000256" key="13">
    <source>
        <dbReference type="ARBA" id="ARBA00022840"/>
    </source>
</evidence>
<dbReference type="Pfam" id="PF02518">
    <property type="entry name" value="HATPase_c"/>
    <property type="match status" value="1"/>
</dbReference>
<evidence type="ECO:0000313" key="20">
    <source>
        <dbReference type="EMBL" id="TMI91971.1"/>
    </source>
</evidence>
<dbReference type="InterPro" id="IPR011712">
    <property type="entry name" value="Sig_transdc_His_kin_sub3_dim/P"/>
</dbReference>
<dbReference type="Pfam" id="PF14361">
    <property type="entry name" value="RsbRD_N"/>
    <property type="match status" value="1"/>
</dbReference>
<dbReference type="PANTHER" id="PTHR24421:SF10">
    <property type="entry name" value="NITRATE_NITRITE SENSOR PROTEIN NARQ"/>
    <property type="match status" value="1"/>
</dbReference>
<keyword evidence="16" id="KW-0411">Iron-sulfur</keyword>
<dbReference type="SUPFAM" id="SSF55874">
    <property type="entry name" value="ATPase domain of HSP90 chaperone/DNA topoisomerase II/histidine kinase"/>
    <property type="match status" value="1"/>
</dbReference>
<dbReference type="Gene3D" id="3.30.565.10">
    <property type="entry name" value="Histidine kinase-like ATPase, C-terminal domain"/>
    <property type="match status" value="1"/>
</dbReference>
<dbReference type="InterPro" id="IPR050482">
    <property type="entry name" value="Sensor_HK_TwoCompSys"/>
</dbReference>
<dbReference type="Proteomes" id="UP000318509">
    <property type="component" value="Unassembled WGS sequence"/>
</dbReference>
<dbReference type="PRINTS" id="PR00344">
    <property type="entry name" value="BCTRLSENSOR"/>
</dbReference>
<keyword evidence="7" id="KW-0963">Cytoplasm</keyword>
<dbReference type="GO" id="GO:0051539">
    <property type="term" value="F:4 iron, 4 sulfur cluster binding"/>
    <property type="evidence" value="ECO:0007669"/>
    <property type="project" value="UniProtKB-KW"/>
</dbReference>
<evidence type="ECO:0000256" key="7">
    <source>
        <dbReference type="ARBA" id="ARBA00022490"/>
    </source>
</evidence>
<comment type="subcellular location">
    <subcellularLocation>
        <location evidence="3">Cytoplasm</location>
    </subcellularLocation>
</comment>
<evidence type="ECO:0000256" key="14">
    <source>
        <dbReference type="ARBA" id="ARBA00023004"/>
    </source>
</evidence>
<dbReference type="CDD" id="cd16917">
    <property type="entry name" value="HATPase_UhpB-NarQ-NarX-like"/>
    <property type="match status" value="1"/>
</dbReference>
<evidence type="ECO:0000256" key="1">
    <source>
        <dbReference type="ARBA" id="ARBA00000085"/>
    </source>
</evidence>